<sequence length="297" mass="33900">MNQKDTRKETLEFNKLQKRLRRSVGNAIIDYNMIEDNDVVMACISGGKDSFAMLDILLNLQKAAPIKFEVVAVNLDQKQPGFPEYILPQYFESLDIPYYIVDKDTYSVVKEKVPEGKTTCGLCSRLRRGTLYSFAEKIGATKIALGHHLDDIVETLFLNMFHGSRMKAMPPKLRSDDSRNVVIRPLAYCREKDLIKYAEHKEFPIIPCNLCGSQENLQRKAIKAMLVDWDKKTPGRVESIFKSLQNVSPSQLADRTLFDFVNLPLSREGEREEYAFNEAVVSSTNIDEAMFIDVTNI</sequence>
<dbReference type="RefSeq" id="WP_099115850.1">
    <property type="nucleotide sequence ID" value="NZ_CAWNQI010000069.1"/>
</dbReference>
<comment type="similarity">
    <text evidence="13">Belongs to the TtcA family.</text>
</comment>
<keyword evidence="12 13" id="KW-0411">Iron-sulfur</keyword>
<keyword evidence="16" id="KW-1185">Reference proteome</keyword>
<keyword evidence="7 13" id="KW-0547">Nucleotide-binding</keyword>
<feature type="short sequence motif" description="PP-loop motif" evidence="13">
    <location>
        <begin position="45"/>
        <end position="50"/>
    </location>
</feature>
<comment type="caution">
    <text evidence="15">The sequence shown here is derived from an EMBL/GenBank/DDBJ whole genome shotgun (WGS) entry which is preliminary data.</text>
</comment>
<proteinExistence type="inferred from homology"/>
<dbReference type="PANTHER" id="PTHR43686">
    <property type="entry name" value="SULFURTRANSFERASE-RELATED"/>
    <property type="match status" value="1"/>
</dbReference>
<dbReference type="GO" id="GO:0000287">
    <property type="term" value="F:magnesium ion binding"/>
    <property type="evidence" value="ECO:0007669"/>
    <property type="project" value="UniProtKB-UniRule"/>
</dbReference>
<organism evidence="15 16">
    <name type="scientific">Xenorhabdus miraniensis</name>
    <dbReference type="NCBI Taxonomy" id="351674"/>
    <lineage>
        <taxon>Bacteria</taxon>
        <taxon>Pseudomonadati</taxon>
        <taxon>Pseudomonadota</taxon>
        <taxon>Gammaproteobacteria</taxon>
        <taxon>Enterobacterales</taxon>
        <taxon>Morganellaceae</taxon>
        <taxon>Xenorhabdus</taxon>
    </lineage>
</organism>
<dbReference type="InterPro" id="IPR012089">
    <property type="entry name" value="tRNA_Cyd_32_2_STrfase"/>
</dbReference>
<evidence type="ECO:0000256" key="2">
    <source>
        <dbReference type="ARBA" id="ARBA00022490"/>
    </source>
</evidence>
<dbReference type="GO" id="GO:0051539">
    <property type="term" value="F:4 iron, 4 sulfur cluster binding"/>
    <property type="evidence" value="ECO:0007669"/>
    <property type="project" value="UniProtKB-UniRule"/>
</dbReference>
<dbReference type="AlphaFoldDB" id="A0A2D0JJW6"/>
<comment type="cofactor">
    <cofactor evidence="13">
        <name>Mg(2+)</name>
        <dbReference type="ChEBI" id="CHEBI:18420"/>
    </cofactor>
</comment>
<feature type="binding site" evidence="13">
    <location>
        <position position="123"/>
    </location>
    <ligand>
        <name>[4Fe-4S] cluster</name>
        <dbReference type="ChEBI" id="CHEBI:49883"/>
    </ligand>
</feature>
<evidence type="ECO:0000313" key="15">
    <source>
        <dbReference type="EMBL" id="PHM46606.1"/>
    </source>
</evidence>
<dbReference type="InterPro" id="IPR011063">
    <property type="entry name" value="TilS/TtcA_N"/>
</dbReference>
<keyword evidence="8 13" id="KW-0067">ATP-binding</keyword>
<dbReference type="EMBL" id="NITZ01000036">
    <property type="protein sequence ID" value="PHM46606.1"/>
    <property type="molecule type" value="Genomic_DNA"/>
</dbReference>
<evidence type="ECO:0000256" key="7">
    <source>
        <dbReference type="ARBA" id="ARBA00022741"/>
    </source>
</evidence>
<feature type="binding site" evidence="13">
    <location>
        <position position="120"/>
    </location>
    <ligand>
        <name>[4Fe-4S] cluster</name>
        <dbReference type="ChEBI" id="CHEBI:49883"/>
    </ligand>
</feature>
<dbReference type="GO" id="GO:0005524">
    <property type="term" value="F:ATP binding"/>
    <property type="evidence" value="ECO:0007669"/>
    <property type="project" value="UniProtKB-UniRule"/>
</dbReference>
<comment type="cofactor">
    <cofactor evidence="13">
        <name>[4Fe-4S] cluster</name>
        <dbReference type="ChEBI" id="CHEBI:49883"/>
    </cofactor>
    <text evidence="13">Binds 1 [4Fe-4S] cluster per subunit. The cluster is chelated by three Cys residues, the fourth Fe has a free coordination site that may bind a sulfur atom transferred from the persulfide of IscS.</text>
</comment>
<evidence type="ECO:0000256" key="10">
    <source>
        <dbReference type="ARBA" id="ARBA00022884"/>
    </source>
</evidence>
<dbReference type="NCBIfam" id="NF007972">
    <property type="entry name" value="PRK10696.1"/>
    <property type="match status" value="1"/>
</dbReference>
<comment type="catalytic activity">
    <reaction evidence="13">
        <text>cytidine(32) in tRNA + S-sulfanyl-L-cysteinyl-[cysteine desulfurase] + AH2 + ATP = 2-thiocytidine(32) in tRNA + L-cysteinyl-[cysteine desulfurase] + A + AMP + diphosphate + H(+)</text>
        <dbReference type="Rhea" id="RHEA:57048"/>
        <dbReference type="Rhea" id="RHEA-COMP:10288"/>
        <dbReference type="Rhea" id="RHEA-COMP:12157"/>
        <dbReference type="Rhea" id="RHEA-COMP:12158"/>
        <dbReference type="Rhea" id="RHEA-COMP:14821"/>
        <dbReference type="ChEBI" id="CHEBI:13193"/>
        <dbReference type="ChEBI" id="CHEBI:15378"/>
        <dbReference type="ChEBI" id="CHEBI:17499"/>
        <dbReference type="ChEBI" id="CHEBI:29950"/>
        <dbReference type="ChEBI" id="CHEBI:30616"/>
        <dbReference type="ChEBI" id="CHEBI:33019"/>
        <dbReference type="ChEBI" id="CHEBI:61963"/>
        <dbReference type="ChEBI" id="CHEBI:82748"/>
        <dbReference type="ChEBI" id="CHEBI:141453"/>
        <dbReference type="ChEBI" id="CHEBI:456215"/>
    </reaction>
</comment>
<dbReference type="GO" id="GO:0034227">
    <property type="term" value="P:tRNA thio-modification"/>
    <property type="evidence" value="ECO:0007669"/>
    <property type="project" value="UniProtKB-UniRule"/>
</dbReference>
<dbReference type="HAMAP" id="MF_01850">
    <property type="entry name" value="TtcA"/>
    <property type="match status" value="1"/>
</dbReference>
<keyword evidence="2 13" id="KW-0963">Cytoplasm</keyword>
<feature type="domain" description="tRNA(Ile)-lysidine/2-thiocytidine synthase N-terminal" evidence="14">
    <location>
        <begin position="41"/>
        <end position="203"/>
    </location>
</feature>
<keyword evidence="1 13" id="KW-0004">4Fe-4S</keyword>
<dbReference type="SUPFAM" id="SSF52402">
    <property type="entry name" value="Adenine nucleotide alpha hydrolases-like"/>
    <property type="match status" value="1"/>
</dbReference>
<evidence type="ECO:0000256" key="13">
    <source>
        <dbReference type="HAMAP-Rule" id="MF_01850"/>
    </source>
</evidence>
<comment type="function">
    <text evidence="13">Catalyzes the ATP-dependent 2-thiolation of cytidine in position 32 of tRNA, to form 2-thiocytidine (s(2)C32). The sulfur atoms are provided by the cysteine/cysteine desulfurase (IscS) system.</text>
</comment>
<comment type="subunit">
    <text evidence="13">Homodimer.</text>
</comment>
<comment type="subcellular location">
    <subcellularLocation>
        <location evidence="13">Cytoplasm</location>
    </subcellularLocation>
</comment>
<keyword evidence="9 13" id="KW-0460">Magnesium</keyword>
<reference evidence="15 16" key="1">
    <citation type="journal article" date="2017" name="Nat. Microbiol.">
        <title>Natural product diversity associated with the nematode symbionts Photorhabdus and Xenorhabdus.</title>
        <authorList>
            <person name="Tobias N.J."/>
            <person name="Wolff H."/>
            <person name="Djahanschiri B."/>
            <person name="Grundmann F."/>
            <person name="Kronenwerth M."/>
            <person name="Shi Y.M."/>
            <person name="Simonyi S."/>
            <person name="Grun P."/>
            <person name="Shapiro-Ilan D."/>
            <person name="Pidot S.J."/>
            <person name="Stinear T.P."/>
            <person name="Ebersberger I."/>
            <person name="Bode H.B."/>
        </authorList>
    </citation>
    <scope>NUCLEOTIDE SEQUENCE [LARGE SCALE GENOMIC DNA]</scope>
    <source>
        <strain evidence="15 16">DSM 17902</strain>
    </source>
</reference>
<dbReference type="GO" id="GO:0000049">
    <property type="term" value="F:tRNA binding"/>
    <property type="evidence" value="ECO:0007669"/>
    <property type="project" value="UniProtKB-KW"/>
</dbReference>
<dbReference type="Proteomes" id="UP000221980">
    <property type="component" value="Unassembled WGS sequence"/>
</dbReference>
<dbReference type="CDD" id="cd24138">
    <property type="entry name" value="TtcA-like"/>
    <property type="match status" value="1"/>
</dbReference>
<keyword evidence="4 13" id="KW-0808">Transferase</keyword>
<dbReference type="EC" id="2.8.1.-" evidence="13"/>
<dbReference type="Pfam" id="PF01171">
    <property type="entry name" value="ATP_bind_3"/>
    <property type="match status" value="1"/>
</dbReference>
<keyword evidence="3 13" id="KW-0820">tRNA-binding</keyword>
<evidence type="ECO:0000256" key="4">
    <source>
        <dbReference type="ARBA" id="ARBA00022679"/>
    </source>
</evidence>
<evidence type="ECO:0000256" key="12">
    <source>
        <dbReference type="ARBA" id="ARBA00023014"/>
    </source>
</evidence>
<keyword evidence="5 13" id="KW-0819">tRNA processing</keyword>
<feature type="binding site" evidence="13">
    <location>
        <position position="211"/>
    </location>
    <ligand>
        <name>[4Fe-4S] cluster</name>
        <dbReference type="ChEBI" id="CHEBI:49883"/>
    </ligand>
</feature>
<dbReference type="InterPro" id="IPR014729">
    <property type="entry name" value="Rossmann-like_a/b/a_fold"/>
</dbReference>
<comment type="pathway">
    <text evidence="13">tRNA modification.</text>
</comment>
<keyword evidence="6 13" id="KW-0479">Metal-binding</keyword>
<evidence type="ECO:0000256" key="11">
    <source>
        <dbReference type="ARBA" id="ARBA00023004"/>
    </source>
</evidence>
<evidence type="ECO:0000256" key="8">
    <source>
        <dbReference type="ARBA" id="ARBA00022840"/>
    </source>
</evidence>
<gene>
    <name evidence="13" type="primary">ttcA</name>
    <name evidence="15" type="ORF">Xmir_04084</name>
</gene>
<dbReference type="InterPro" id="IPR035107">
    <property type="entry name" value="tRNA_thiolation_TtcA_Ctu1"/>
</dbReference>
<evidence type="ECO:0000256" key="9">
    <source>
        <dbReference type="ARBA" id="ARBA00022842"/>
    </source>
</evidence>
<keyword evidence="11 13" id="KW-0408">Iron</keyword>
<comment type="miscellaneous">
    <text evidence="13">The thiolation reaction likely consists of two steps: a first activation step by ATP to form an adenylated intermediate of the target base of tRNA, and a second nucleophilic substitution step of the sulfur (S) atom supplied by the hydrosulfide attached to the Fe-S cluster.</text>
</comment>
<dbReference type="GO" id="GO:0005737">
    <property type="term" value="C:cytoplasm"/>
    <property type="evidence" value="ECO:0007669"/>
    <property type="project" value="UniProtKB-SubCell"/>
</dbReference>
<accession>A0A2D0JJW6</accession>
<dbReference type="PANTHER" id="PTHR43686:SF1">
    <property type="entry name" value="AMINOTRAN_5 DOMAIN-CONTAINING PROTEIN"/>
    <property type="match status" value="1"/>
</dbReference>
<evidence type="ECO:0000256" key="3">
    <source>
        <dbReference type="ARBA" id="ARBA00022555"/>
    </source>
</evidence>
<evidence type="ECO:0000256" key="5">
    <source>
        <dbReference type="ARBA" id="ARBA00022694"/>
    </source>
</evidence>
<dbReference type="PIRSF" id="PIRSF004976">
    <property type="entry name" value="ATPase_YdaO"/>
    <property type="match status" value="1"/>
</dbReference>
<dbReference type="OrthoDB" id="9801054at2"/>
<evidence type="ECO:0000259" key="14">
    <source>
        <dbReference type="Pfam" id="PF01171"/>
    </source>
</evidence>
<name>A0A2D0JJW6_9GAMM</name>
<protein>
    <recommendedName>
        <fullName evidence="13">tRNA-cytidine(32) 2-sulfurtransferase</fullName>
        <ecNumber evidence="13">2.8.1.-</ecNumber>
    </recommendedName>
    <alternativeName>
        <fullName evidence="13">Two-thiocytidine biosynthesis protein A</fullName>
    </alternativeName>
    <alternativeName>
        <fullName evidence="13">tRNA 2-thiocytidine biosynthesis protein TtcA</fullName>
    </alternativeName>
</protein>
<evidence type="ECO:0000256" key="1">
    <source>
        <dbReference type="ARBA" id="ARBA00022485"/>
    </source>
</evidence>
<evidence type="ECO:0000313" key="16">
    <source>
        <dbReference type="Proteomes" id="UP000221980"/>
    </source>
</evidence>
<evidence type="ECO:0000256" key="6">
    <source>
        <dbReference type="ARBA" id="ARBA00022723"/>
    </source>
</evidence>
<keyword evidence="10 13" id="KW-0694">RNA-binding</keyword>
<dbReference type="GO" id="GO:0016783">
    <property type="term" value="F:sulfurtransferase activity"/>
    <property type="evidence" value="ECO:0007669"/>
    <property type="project" value="UniProtKB-UniRule"/>
</dbReference>
<dbReference type="Gene3D" id="3.40.50.620">
    <property type="entry name" value="HUPs"/>
    <property type="match status" value="1"/>
</dbReference>